<sequence>MGISPQAELHHLIPQLTSACTAPWRTENQPRFLRGTTGLPWRPTGWGMSLSFLLLLLEMRALLQIQASSTTLNALQGTHSRGFAVPWTPVVLWSLASTQFFHATGHLATFPHHPVGCCFRGLPRWAHRHHTSGFTGHPQHLLLTHPLCSGFSVAPPLVCEVGGGRGGGGGGEEGEDNAIMEMRLSLCSCYPQKTSNVVECFCTQILLMFKASGFLVSSVFVLVGVTHVMRVDMAVGHWFKRLP</sequence>
<evidence type="ECO:0000313" key="1">
    <source>
        <dbReference type="EMBL" id="KAK6305374.1"/>
    </source>
</evidence>
<reference evidence="1 2" key="1">
    <citation type="submission" date="2021-04" db="EMBL/GenBank/DDBJ databases">
        <authorList>
            <person name="De Guttry C."/>
            <person name="Zahm M."/>
            <person name="Klopp C."/>
            <person name="Cabau C."/>
            <person name="Louis A."/>
            <person name="Berthelot C."/>
            <person name="Parey E."/>
            <person name="Roest Crollius H."/>
            <person name="Montfort J."/>
            <person name="Robinson-Rechavi M."/>
            <person name="Bucao C."/>
            <person name="Bouchez O."/>
            <person name="Gislard M."/>
            <person name="Lluch J."/>
            <person name="Milhes M."/>
            <person name="Lampietro C."/>
            <person name="Lopez Roques C."/>
            <person name="Donnadieu C."/>
            <person name="Braasch I."/>
            <person name="Desvignes T."/>
            <person name="Postlethwait J."/>
            <person name="Bobe J."/>
            <person name="Wedekind C."/>
            <person name="Guiguen Y."/>
        </authorList>
    </citation>
    <scope>NUCLEOTIDE SEQUENCE [LARGE SCALE GENOMIC DNA]</scope>
    <source>
        <strain evidence="1">Cs_M1</strain>
        <tissue evidence="1">Blood</tissue>
    </source>
</reference>
<protein>
    <submittedName>
        <fullName evidence="1">Uncharacterized protein</fullName>
    </submittedName>
</protein>
<keyword evidence="2" id="KW-1185">Reference proteome</keyword>
<comment type="caution">
    <text evidence="1">The sequence shown here is derived from an EMBL/GenBank/DDBJ whole genome shotgun (WGS) entry which is preliminary data.</text>
</comment>
<organism evidence="1 2">
    <name type="scientific">Coregonus suidteri</name>
    <dbReference type="NCBI Taxonomy" id="861788"/>
    <lineage>
        <taxon>Eukaryota</taxon>
        <taxon>Metazoa</taxon>
        <taxon>Chordata</taxon>
        <taxon>Craniata</taxon>
        <taxon>Vertebrata</taxon>
        <taxon>Euteleostomi</taxon>
        <taxon>Actinopterygii</taxon>
        <taxon>Neopterygii</taxon>
        <taxon>Teleostei</taxon>
        <taxon>Protacanthopterygii</taxon>
        <taxon>Salmoniformes</taxon>
        <taxon>Salmonidae</taxon>
        <taxon>Coregoninae</taxon>
        <taxon>Coregonus</taxon>
    </lineage>
</organism>
<proteinExistence type="predicted"/>
<accession>A0AAN8QGW5</accession>
<dbReference type="AlphaFoldDB" id="A0AAN8QGW5"/>
<gene>
    <name evidence="1" type="ORF">J4Q44_G00241540</name>
</gene>
<dbReference type="EMBL" id="JAGTTL010000022">
    <property type="protein sequence ID" value="KAK6305374.1"/>
    <property type="molecule type" value="Genomic_DNA"/>
</dbReference>
<dbReference type="Proteomes" id="UP001356427">
    <property type="component" value="Unassembled WGS sequence"/>
</dbReference>
<evidence type="ECO:0000313" key="2">
    <source>
        <dbReference type="Proteomes" id="UP001356427"/>
    </source>
</evidence>
<name>A0AAN8QGW5_9TELE</name>